<dbReference type="GO" id="GO:0060963">
    <property type="term" value="P:positive regulation of ribosomal protein gene transcription by RNA polymerase II"/>
    <property type="evidence" value="ECO:0007669"/>
    <property type="project" value="TreeGrafter"/>
</dbReference>
<gene>
    <name evidence="4" type="ORF">O0I10_006857</name>
</gene>
<proteinExistence type="predicted"/>
<feature type="coiled-coil region" evidence="1">
    <location>
        <begin position="25"/>
        <end position="59"/>
    </location>
</feature>
<dbReference type="Proteomes" id="UP001234581">
    <property type="component" value="Unassembled WGS sequence"/>
</dbReference>
<dbReference type="Pfam" id="PF12550">
    <property type="entry name" value="GCR1_C"/>
    <property type="match status" value="1"/>
</dbReference>
<comment type="caution">
    <text evidence="4">The sequence shown here is derived from an EMBL/GenBank/DDBJ whole genome shotgun (WGS) entry which is preliminary data.</text>
</comment>
<dbReference type="GeneID" id="83214267"/>
<evidence type="ECO:0000313" key="4">
    <source>
        <dbReference type="EMBL" id="KAJ8657555.1"/>
    </source>
</evidence>
<feature type="compositionally biased region" description="Acidic residues" evidence="2">
    <location>
        <begin position="110"/>
        <end position="139"/>
    </location>
</feature>
<feature type="domain" description="Transcription activator GCR1-like" evidence="3">
    <location>
        <begin position="260"/>
        <end position="341"/>
    </location>
</feature>
<dbReference type="PANTHER" id="PTHR37784">
    <property type="entry name" value="PROTEIN MSN1"/>
    <property type="match status" value="1"/>
</dbReference>
<dbReference type="RefSeq" id="XP_058342468.1">
    <property type="nucleotide sequence ID" value="XM_058486882.1"/>
</dbReference>
<dbReference type="PANTHER" id="PTHR37784:SF2">
    <property type="entry name" value="HIGH-OSMOLARITY-INDUCED TRANSCRIPTION PROTEIN 1"/>
    <property type="match status" value="1"/>
</dbReference>
<dbReference type="InterPro" id="IPR052146">
    <property type="entry name" value="HOT1"/>
</dbReference>
<feature type="compositionally biased region" description="Polar residues" evidence="2">
    <location>
        <begin position="99"/>
        <end position="109"/>
    </location>
</feature>
<dbReference type="InterPro" id="IPR022210">
    <property type="entry name" value="TF_GCR1-like"/>
</dbReference>
<evidence type="ECO:0000259" key="3">
    <source>
        <dbReference type="Pfam" id="PF12550"/>
    </source>
</evidence>
<dbReference type="EMBL" id="JARTCD010000031">
    <property type="protein sequence ID" value="KAJ8657555.1"/>
    <property type="molecule type" value="Genomic_DNA"/>
</dbReference>
<organism evidence="4 5">
    <name type="scientific">Lichtheimia ornata</name>
    <dbReference type="NCBI Taxonomy" id="688661"/>
    <lineage>
        <taxon>Eukaryota</taxon>
        <taxon>Fungi</taxon>
        <taxon>Fungi incertae sedis</taxon>
        <taxon>Mucoromycota</taxon>
        <taxon>Mucoromycotina</taxon>
        <taxon>Mucoromycetes</taxon>
        <taxon>Mucorales</taxon>
        <taxon>Lichtheimiaceae</taxon>
        <taxon>Lichtheimia</taxon>
    </lineage>
</organism>
<evidence type="ECO:0000313" key="5">
    <source>
        <dbReference type="Proteomes" id="UP001234581"/>
    </source>
</evidence>
<sequence>MPRDTDIPPQYRRVRISTIDDDELLNKLVELERTTKEEMAAMRDEIRSLKDLIHKLVDDQGVVVSSRTTTKKRRLIQISEADDEDSGGDVMMPHMPVMQNDTIPSQSSLDDNENEEAGDEKEQADDDNNNDNDGGDEVDNDGKEVVEDGVDQEMEVPQEYQPPNSYGEELFDESEEISNEKSSSYPGISSSDLPSDFFKSPLPQQSAQPQQSQQPEPQQPEPQQPQQSQQPKPQEPEPQEPEPQQSKPQEPEQAQPLQQYHMNPELTTVNEVWVEWKVGDNCIEKLIERYGDEWRYAEDSPIFMKRKILVEEIEYIVKKCDSDDDYDTKCRKAIEALETRRKERGSLNRLCFLIKAFQNSALQAVRFDGIGEREAYVSI</sequence>
<reference evidence="4 5" key="1">
    <citation type="submission" date="2023-03" db="EMBL/GenBank/DDBJ databases">
        <title>Genome sequence of Lichtheimia ornata CBS 291.66.</title>
        <authorList>
            <person name="Mohabir J.T."/>
            <person name="Shea T.P."/>
            <person name="Kurbessoian T."/>
            <person name="Berby B."/>
            <person name="Fontaine J."/>
            <person name="Livny J."/>
            <person name="Gnirke A."/>
            <person name="Stajich J.E."/>
            <person name="Cuomo C.A."/>
        </authorList>
    </citation>
    <scope>NUCLEOTIDE SEQUENCE [LARGE SCALE GENOMIC DNA]</scope>
    <source>
        <strain evidence="4">CBS 291.66</strain>
    </source>
</reference>
<dbReference type="GO" id="GO:0000981">
    <property type="term" value="F:DNA-binding transcription factor activity, RNA polymerase II-specific"/>
    <property type="evidence" value="ECO:0007669"/>
    <property type="project" value="TreeGrafter"/>
</dbReference>
<feature type="compositionally biased region" description="Low complexity" evidence="2">
    <location>
        <begin position="203"/>
        <end position="216"/>
    </location>
</feature>
<feature type="compositionally biased region" description="Acidic residues" evidence="2">
    <location>
        <begin position="147"/>
        <end position="156"/>
    </location>
</feature>
<dbReference type="GO" id="GO:0000978">
    <property type="term" value="F:RNA polymerase II cis-regulatory region sequence-specific DNA binding"/>
    <property type="evidence" value="ECO:0007669"/>
    <property type="project" value="TreeGrafter"/>
</dbReference>
<name>A0AAD7V3K5_9FUNG</name>
<keyword evidence="5" id="KW-1185">Reference proteome</keyword>
<feature type="region of interest" description="Disordered" evidence="2">
    <location>
        <begin position="66"/>
        <end position="255"/>
    </location>
</feature>
<protein>
    <recommendedName>
        <fullName evidence="3">Transcription activator GCR1-like domain-containing protein</fullName>
    </recommendedName>
</protein>
<accession>A0AAD7V3K5</accession>
<feature type="compositionally biased region" description="Low complexity" evidence="2">
    <location>
        <begin position="242"/>
        <end position="255"/>
    </location>
</feature>
<dbReference type="AlphaFoldDB" id="A0AAD7V3K5"/>
<evidence type="ECO:0000256" key="1">
    <source>
        <dbReference type="SAM" id="Coils"/>
    </source>
</evidence>
<keyword evidence="1" id="KW-0175">Coiled coil</keyword>
<evidence type="ECO:0000256" key="2">
    <source>
        <dbReference type="SAM" id="MobiDB-lite"/>
    </source>
</evidence>